<dbReference type="AlphaFoldDB" id="A7TJ03"/>
<dbReference type="Pfam" id="PF13419">
    <property type="entry name" value="HAD_2"/>
    <property type="match status" value="1"/>
</dbReference>
<name>A7TJ03_VANPO</name>
<dbReference type="InterPro" id="IPR051806">
    <property type="entry name" value="HAD-like_SPP"/>
</dbReference>
<protein>
    <submittedName>
        <fullName evidence="1">Uncharacterized protein</fullName>
    </submittedName>
</protein>
<dbReference type="KEGG" id="vpo:Kpol_1033p5"/>
<sequence length="258" mass="28628">MGIIWNDSPVEKGDLEVDLCLFDLDGTIVNTIEASESAWKSICSQYDVDPEELFKFSHGTRTVEVLNKFFPKLDNTDNKAVKMLEMSIATDYKDQVHLVPGSKDLLLSLDRDTDSGEIFNERKWAIVTSGSPYCVFSWFENILEEVGKPKAFVTSFDVTNGKPDPEGYLLGKKQLCDVWDLNFDNTTSTVVFEDAPVGIKAGKAMGAYTIGITSSYDKNILFDAGADFVVEDLTHVSVVKNTKNGKIILKISNPLSKD</sequence>
<dbReference type="SFLD" id="SFLDS00003">
    <property type="entry name" value="Haloacid_Dehalogenase"/>
    <property type="match status" value="1"/>
</dbReference>
<evidence type="ECO:0000313" key="1">
    <source>
        <dbReference type="EMBL" id="EDO17702.1"/>
    </source>
</evidence>
<dbReference type="STRING" id="436907.A7TJ03"/>
<dbReference type="CDD" id="cd07527">
    <property type="entry name" value="HAD_ScGPP-like"/>
    <property type="match status" value="1"/>
</dbReference>
<reference evidence="1 2" key="1">
    <citation type="journal article" date="2007" name="Proc. Natl. Acad. Sci. U.S.A.">
        <title>Independent sorting-out of thousands of duplicated gene pairs in two yeast species descended from a whole-genome duplication.</title>
        <authorList>
            <person name="Scannell D.R."/>
            <person name="Frank A.C."/>
            <person name="Conant G.C."/>
            <person name="Byrne K.P."/>
            <person name="Woolfit M."/>
            <person name="Wolfe K.H."/>
        </authorList>
    </citation>
    <scope>NUCLEOTIDE SEQUENCE [LARGE SCALE GENOMIC DNA]</scope>
    <source>
        <strain evidence="2">ATCC 22028 / DSM 70294 / BCRC 21397 / CBS 2163 / NBRC 10782 / NRRL Y-8283 / UCD 57-17</strain>
    </source>
</reference>
<proteinExistence type="predicted"/>
<dbReference type="Gene3D" id="1.10.150.240">
    <property type="entry name" value="Putative phosphatase, domain 2"/>
    <property type="match status" value="1"/>
</dbReference>
<dbReference type="InterPro" id="IPR023198">
    <property type="entry name" value="PGP-like_dom2"/>
</dbReference>
<dbReference type="GO" id="GO:0003850">
    <property type="term" value="F:2-deoxyglucose-6-phosphatase activity"/>
    <property type="evidence" value="ECO:0007669"/>
    <property type="project" value="TreeGrafter"/>
</dbReference>
<dbReference type="eggNOG" id="KOG2914">
    <property type="taxonomic scope" value="Eukaryota"/>
</dbReference>
<organism evidence="2">
    <name type="scientific">Vanderwaltozyma polyspora (strain ATCC 22028 / DSM 70294 / BCRC 21397 / CBS 2163 / NBRC 10782 / NRRL Y-8283 / UCD 57-17)</name>
    <name type="common">Kluyveromyces polysporus</name>
    <dbReference type="NCBI Taxonomy" id="436907"/>
    <lineage>
        <taxon>Eukaryota</taxon>
        <taxon>Fungi</taxon>
        <taxon>Dikarya</taxon>
        <taxon>Ascomycota</taxon>
        <taxon>Saccharomycotina</taxon>
        <taxon>Saccharomycetes</taxon>
        <taxon>Saccharomycetales</taxon>
        <taxon>Saccharomycetaceae</taxon>
        <taxon>Vanderwaltozyma</taxon>
    </lineage>
</organism>
<dbReference type="OrthoDB" id="40579at2759"/>
<dbReference type="InterPro" id="IPR041492">
    <property type="entry name" value="HAD_2"/>
</dbReference>
<accession>A7TJ03</accession>
<evidence type="ECO:0000313" key="2">
    <source>
        <dbReference type="Proteomes" id="UP000000267"/>
    </source>
</evidence>
<dbReference type="RefSeq" id="XP_001645560.1">
    <property type="nucleotide sequence ID" value="XM_001645510.1"/>
</dbReference>
<gene>
    <name evidence="1" type="ORF">Kpol_1033p5</name>
</gene>
<dbReference type="OMA" id="DMADNYL"/>
<dbReference type="Gene3D" id="3.40.50.1000">
    <property type="entry name" value="HAD superfamily/HAD-like"/>
    <property type="match status" value="1"/>
</dbReference>
<dbReference type="PANTHER" id="PTHR43481">
    <property type="entry name" value="FRUCTOSE-1-PHOSPHATE PHOSPHATASE"/>
    <property type="match status" value="1"/>
</dbReference>
<dbReference type="SUPFAM" id="SSF56784">
    <property type="entry name" value="HAD-like"/>
    <property type="match status" value="1"/>
</dbReference>
<dbReference type="NCBIfam" id="TIGR01509">
    <property type="entry name" value="HAD-SF-IA-v3"/>
    <property type="match status" value="1"/>
</dbReference>
<dbReference type="InterPro" id="IPR023214">
    <property type="entry name" value="HAD_sf"/>
</dbReference>
<dbReference type="InterPro" id="IPR036412">
    <property type="entry name" value="HAD-like_sf"/>
</dbReference>
<dbReference type="HOGENOM" id="CLU_045011_13_4_1"/>
<dbReference type="PhylomeDB" id="A7TJ03"/>
<dbReference type="EMBL" id="DS480399">
    <property type="protein sequence ID" value="EDO17702.1"/>
    <property type="molecule type" value="Genomic_DNA"/>
</dbReference>
<dbReference type="GeneID" id="5545940"/>
<dbReference type="InterPro" id="IPR006439">
    <property type="entry name" value="HAD-SF_hydro_IA"/>
</dbReference>
<dbReference type="Proteomes" id="UP000000267">
    <property type="component" value="Unassembled WGS sequence"/>
</dbReference>
<dbReference type="PANTHER" id="PTHR43481:SF9">
    <property type="entry name" value="2-DEOXYGLUCOSE-6-PHOSPHATE PHOSPHATASE 1-RELATED"/>
    <property type="match status" value="1"/>
</dbReference>
<dbReference type="SFLD" id="SFLDG01129">
    <property type="entry name" value="C1.5:_HAD__Beta-PGM__Phosphata"/>
    <property type="match status" value="1"/>
</dbReference>
<keyword evidence="2" id="KW-1185">Reference proteome</keyword>
<dbReference type="InParanoid" id="A7TJ03"/>